<dbReference type="InterPro" id="IPR002698">
    <property type="entry name" value="FTHF_cligase"/>
</dbReference>
<comment type="caution">
    <text evidence="6">The sequence shown here is derived from an EMBL/GenBank/DDBJ whole genome shotgun (WGS) entry which is preliminary data.</text>
</comment>
<dbReference type="InterPro" id="IPR037171">
    <property type="entry name" value="NagB/RpiA_transferase-like"/>
</dbReference>
<dbReference type="GO" id="GO:0030272">
    <property type="term" value="F:5-formyltetrahydrofolate cyclo-ligase activity"/>
    <property type="evidence" value="ECO:0007669"/>
    <property type="project" value="UniProtKB-EC"/>
</dbReference>
<evidence type="ECO:0000256" key="2">
    <source>
        <dbReference type="ARBA" id="ARBA00022741"/>
    </source>
</evidence>
<keyword evidence="5" id="KW-0479">Metal-binding</keyword>
<dbReference type="RefSeq" id="WP_210432643.1">
    <property type="nucleotide sequence ID" value="NZ_BKCM01000013.1"/>
</dbReference>
<evidence type="ECO:0000256" key="5">
    <source>
        <dbReference type="RuleBase" id="RU361279"/>
    </source>
</evidence>
<dbReference type="GO" id="GO:0046872">
    <property type="term" value="F:metal ion binding"/>
    <property type="evidence" value="ECO:0007669"/>
    <property type="project" value="UniProtKB-KW"/>
</dbReference>
<name>A0A5A7N2F2_9PROT</name>
<comment type="catalytic activity">
    <reaction evidence="5">
        <text>(6S)-5-formyl-5,6,7,8-tetrahydrofolate + ATP = (6R)-5,10-methenyltetrahydrofolate + ADP + phosphate</text>
        <dbReference type="Rhea" id="RHEA:10488"/>
        <dbReference type="ChEBI" id="CHEBI:30616"/>
        <dbReference type="ChEBI" id="CHEBI:43474"/>
        <dbReference type="ChEBI" id="CHEBI:57455"/>
        <dbReference type="ChEBI" id="CHEBI:57457"/>
        <dbReference type="ChEBI" id="CHEBI:456216"/>
        <dbReference type="EC" id="6.3.3.2"/>
    </reaction>
</comment>
<keyword evidence="3 4" id="KW-0067">ATP-binding</keyword>
<organism evidence="6 7">
    <name type="scientific">Iodidimonas gelatinilytica</name>
    <dbReference type="NCBI Taxonomy" id="1236966"/>
    <lineage>
        <taxon>Bacteria</taxon>
        <taxon>Pseudomonadati</taxon>
        <taxon>Pseudomonadota</taxon>
        <taxon>Alphaproteobacteria</taxon>
        <taxon>Iodidimonadales</taxon>
        <taxon>Iodidimonadaceae</taxon>
        <taxon>Iodidimonas</taxon>
    </lineage>
</organism>
<feature type="binding site" evidence="4">
    <location>
        <begin position="30"/>
        <end position="34"/>
    </location>
    <ligand>
        <name>ATP</name>
        <dbReference type="ChEBI" id="CHEBI:30616"/>
    </ligand>
</feature>
<comment type="similarity">
    <text evidence="1 5">Belongs to the 5-formyltetrahydrofolate cyclo-ligase family.</text>
</comment>
<feature type="binding site" evidence="4">
    <location>
        <begin position="160"/>
        <end position="168"/>
    </location>
    <ligand>
        <name>ATP</name>
        <dbReference type="ChEBI" id="CHEBI:30616"/>
    </ligand>
</feature>
<accession>A0A5A7N2F2</accession>
<reference evidence="6 7" key="1">
    <citation type="submission" date="2019-09" db="EMBL/GenBank/DDBJ databases">
        <title>NBRP : Genome information of microbial organism related human and environment.</title>
        <authorList>
            <person name="Hattori M."/>
            <person name="Oshima K."/>
            <person name="Inaba H."/>
            <person name="Suda W."/>
            <person name="Sakamoto M."/>
            <person name="Iino T."/>
            <person name="Kitahara M."/>
            <person name="Oshida Y."/>
            <person name="Iida T."/>
            <person name="Kudo T."/>
            <person name="Itoh T."/>
            <person name="Ohkuma M."/>
        </authorList>
    </citation>
    <scope>NUCLEOTIDE SEQUENCE [LARGE SCALE GENOMIC DNA]</scope>
    <source>
        <strain evidence="6 7">Mie-1</strain>
    </source>
</reference>
<dbReference type="PANTHER" id="PTHR23407">
    <property type="entry name" value="ATPASE INHIBITOR/5-FORMYLTETRAHYDROFOLATE CYCLO-LIGASE"/>
    <property type="match status" value="1"/>
</dbReference>
<comment type="cofactor">
    <cofactor evidence="5">
        <name>Mg(2+)</name>
        <dbReference type="ChEBI" id="CHEBI:18420"/>
    </cofactor>
</comment>
<dbReference type="AlphaFoldDB" id="A0A5A7N2F2"/>
<gene>
    <name evidence="6" type="ORF">JCM17845_24780</name>
</gene>
<evidence type="ECO:0000256" key="1">
    <source>
        <dbReference type="ARBA" id="ARBA00010638"/>
    </source>
</evidence>
<dbReference type="NCBIfam" id="TIGR02727">
    <property type="entry name" value="MTHFS_bact"/>
    <property type="match status" value="1"/>
</dbReference>
<keyword evidence="2 4" id="KW-0547">Nucleotide-binding</keyword>
<keyword evidence="5" id="KW-0460">Magnesium</keyword>
<dbReference type="GO" id="GO:0035999">
    <property type="term" value="P:tetrahydrofolate interconversion"/>
    <property type="evidence" value="ECO:0007669"/>
    <property type="project" value="TreeGrafter"/>
</dbReference>
<evidence type="ECO:0000313" key="6">
    <source>
        <dbReference type="EMBL" id="GER01855.1"/>
    </source>
</evidence>
<dbReference type="EC" id="6.3.3.2" evidence="5"/>
<dbReference type="Pfam" id="PF01812">
    <property type="entry name" value="5-FTHF_cyc-lig"/>
    <property type="match status" value="1"/>
</dbReference>
<dbReference type="InterPro" id="IPR024185">
    <property type="entry name" value="FTHF_cligase-like_sf"/>
</dbReference>
<dbReference type="EMBL" id="BKCM01000013">
    <property type="protein sequence ID" value="GER01855.1"/>
    <property type="molecule type" value="Genomic_DNA"/>
</dbReference>
<feature type="binding site" evidence="4">
    <location>
        <position position="85"/>
    </location>
    <ligand>
        <name>substrate</name>
    </ligand>
</feature>
<dbReference type="Proteomes" id="UP000325187">
    <property type="component" value="Unassembled WGS sequence"/>
</dbReference>
<dbReference type="Gene3D" id="3.40.50.10420">
    <property type="entry name" value="NagB/RpiA/CoA transferase-like"/>
    <property type="match status" value="1"/>
</dbReference>
<evidence type="ECO:0000313" key="7">
    <source>
        <dbReference type="Proteomes" id="UP000325187"/>
    </source>
</evidence>
<dbReference type="GO" id="GO:0009396">
    <property type="term" value="P:folic acid-containing compound biosynthetic process"/>
    <property type="evidence" value="ECO:0007669"/>
    <property type="project" value="TreeGrafter"/>
</dbReference>
<evidence type="ECO:0000256" key="3">
    <source>
        <dbReference type="ARBA" id="ARBA00022840"/>
    </source>
</evidence>
<proteinExistence type="inferred from homology"/>
<keyword evidence="7" id="KW-1185">Reference proteome</keyword>
<evidence type="ECO:0000256" key="4">
    <source>
        <dbReference type="PIRSR" id="PIRSR006806-1"/>
    </source>
</evidence>
<dbReference type="GO" id="GO:0005524">
    <property type="term" value="F:ATP binding"/>
    <property type="evidence" value="ECO:0007669"/>
    <property type="project" value="UniProtKB-KW"/>
</dbReference>
<protein>
    <recommendedName>
        <fullName evidence="5">5-formyltetrahydrofolate cyclo-ligase</fullName>
        <ecNumber evidence="5">6.3.3.2</ecNumber>
    </recommendedName>
</protein>
<sequence length="221" mass="23955">MAAPPTFLSLRSFFVLGVAARGIMPIRHQKTDLRQKARSVRAQLFCAHPDAPHAVADHALPPLLDWMAAHDVAGPVAGYWAKGDELDPRPLLDALSARDIPLCLPVVDAADHPLHFRHWKPGDALRSARFGLMEPVTTAALCTPAVLLVPLLAFDDAGFRLGYGGGFYDRTLAILEKTRPILTVGLAFSGQRLESVPHEAHDMPLDLIATEAGLVTPARFI</sequence>
<dbReference type="PANTHER" id="PTHR23407:SF1">
    <property type="entry name" value="5-FORMYLTETRAHYDROFOLATE CYCLO-LIGASE"/>
    <property type="match status" value="1"/>
</dbReference>
<dbReference type="PIRSF" id="PIRSF006806">
    <property type="entry name" value="FTHF_cligase"/>
    <property type="match status" value="1"/>
</dbReference>
<dbReference type="SUPFAM" id="SSF100950">
    <property type="entry name" value="NagB/RpiA/CoA transferase-like"/>
    <property type="match status" value="1"/>
</dbReference>